<keyword evidence="2" id="KW-1185">Reference proteome</keyword>
<gene>
    <name evidence="1" type="ORF">GM31_22750</name>
</gene>
<dbReference type="Pfam" id="PF15959">
    <property type="entry name" value="DUF4762"/>
    <property type="match status" value="1"/>
</dbReference>
<name>A0A0L0H2Q7_9ENTR</name>
<sequence length="67" mass="6994">MKKLTAFEAAGIVGGCCKTCESVYQNVTVGGVTSCKLVTTCSDKHGTTTTMQNADASKCGGIPNRYR</sequence>
<organism evidence="1 2">
    <name type="scientific">Trabulsiella odontotermitis</name>
    <dbReference type="NCBI Taxonomy" id="379893"/>
    <lineage>
        <taxon>Bacteria</taxon>
        <taxon>Pseudomonadati</taxon>
        <taxon>Pseudomonadota</taxon>
        <taxon>Gammaproteobacteria</taxon>
        <taxon>Enterobacterales</taxon>
        <taxon>Enterobacteriaceae</taxon>
        <taxon>Trabulsiella</taxon>
    </lineage>
</organism>
<dbReference type="EMBL" id="JNGI01000008">
    <property type="protein sequence ID" value="KNC95735.1"/>
    <property type="molecule type" value="Genomic_DNA"/>
</dbReference>
<comment type="caution">
    <text evidence="1">The sequence shown here is derived from an EMBL/GenBank/DDBJ whole genome shotgun (WGS) entry which is preliminary data.</text>
</comment>
<dbReference type="OrthoDB" id="6497244at2"/>
<dbReference type="Proteomes" id="UP000037393">
    <property type="component" value="Unassembled WGS sequence"/>
</dbReference>
<evidence type="ECO:0008006" key="3">
    <source>
        <dbReference type="Google" id="ProtNLM"/>
    </source>
</evidence>
<dbReference type="InterPro" id="IPR031882">
    <property type="entry name" value="DUF4762"/>
</dbReference>
<accession>A0A0L0H2Q7</accession>
<proteinExistence type="predicted"/>
<reference evidence="1 2" key="1">
    <citation type="journal article" date="2015" name="Appl. Environ. Microbiol.">
        <title>The Enterobacterium Trabulsiella odontotermitis Presents Novel Adaptations Related to Its Association with Fungus-Growing Termites.</title>
        <authorList>
            <person name="Sapountzis P."/>
            <person name="Gruntjes T."/>
            <person name="Otani S."/>
            <person name="Estevez J."/>
            <person name="da Costa R.R."/>
            <person name="Plunkett G.3rd."/>
            <person name="Perna N.T."/>
            <person name="Poulsen M."/>
        </authorList>
    </citation>
    <scope>NUCLEOTIDE SEQUENCE [LARGE SCALE GENOMIC DNA]</scope>
    <source>
        <strain evidence="1 2">12</strain>
    </source>
</reference>
<evidence type="ECO:0000313" key="1">
    <source>
        <dbReference type="EMBL" id="KNC95735.1"/>
    </source>
</evidence>
<dbReference type="PROSITE" id="PS51257">
    <property type="entry name" value="PROKAR_LIPOPROTEIN"/>
    <property type="match status" value="1"/>
</dbReference>
<evidence type="ECO:0000313" key="2">
    <source>
        <dbReference type="Proteomes" id="UP000037393"/>
    </source>
</evidence>
<dbReference type="PATRIC" id="fig|379893.3.peg.1063"/>
<protein>
    <recommendedName>
        <fullName evidence="3">DUF4762 domain-containing protein</fullName>
    </recommendedName>
</protein>
<dbReference type="STRING" id="379893.GCA_001297775_03165"/>
<dbReference type="AlphaFoldDB" id="A0A0L0H2Q7"/>
<dbReference type="RefSeq" id="WP_049849210.1">
    <property type="nucleotide sequence ID" value="NZ_JNGH01000099.1"/>
</dbReference>